<protein>
    <submittedName>
        <fullName evidence="1">Uncharacterized protein</fullName>
    </submittedName>
</protein>
<evidence type="ECO:0000313" key="1">
    <source>
        <dbReference type="EMBL" id="CDQ22595.1"/>
    </source>
</evidence>
<dbReference type="EMBL" id="CCDI010000001">
    <property type="protein sequence ID" value="CDQ22595.1"/>
    <property type="molecule type" value="Genomic_DNA"/>
</dbReference>
<comment type="caution">
    <text evidence="1">The sequence shown here is derived from an EMBL/GenBank/DDBJ whole genome shotgun (WGS) entry which is preliminary data.</text>
</comment>
<name>A0A059NW87_9BACI</name>
<keyword evidence="2" id="KW-1185">Reference proteome</keyword>
<sequence length="44" mass="5146">MTDRERMEIIEQLALVKGYNPTAFDRTSDEDLIKELNQLYGEAK</sequence>
<organism evidence="1 2">
    <name type="scientific">Halobacillus karajensis</name>
    <dbReference type="NCBI Taxonomy" id="195088"/>
    <lineage>
        <taxon>Bacteria</taxon>
        <taxon>Bacillati</taxon>
        <taxon>Bacillota</taxon>
        <taxon>Bacilli</taxon>
        <taxon>Bacillales</taxon>
        <taxon>Bacillaceae</taxon>
        <taxon>Halobacillus</taxon>
    </lineage>
</organism>
<dbReference type="Proteomes" id="UP000028868">
    <property type="component" value="Unassembled WGS sequence"/>
</dbReference>
<reference evidence="2" key="1">
    <citation type="submission" date="2014-03" db="EMBL/GenBank/DDBJ databases">
        <authorList>
            <person name="Urmite Genomes U."/>
        </authorList>
    </citation>
    <scope>NUCLEOTIDE SEQUENCE [LARGE SCALE GENOMIC DNA]</scope>
    <source>
        <strain evidence="2">HD-03</strain>
    </source>
</reference>
<evidence type="ECO:0000313" key="2">
    <source>
        <dbReference type="Proteomes" id="UP000028868"/>
    </source>
</evidence>
<reference evidence="1 2" key="2">
    <citation type="submission" date="2014-05" db="EMBL/GenBank/DDBJ databases">
        <title>Draft genome sequence of Halobacillus karajensis HK-03.</title>
        <authorList>
            <person name="Khelaifia S."/>
            <person name="Croce O."/>
            <person name="Lagier J.C."/>
            <person name="Raoult D."/>
        </authorList>
    </citation>
    <scope>NUCLEOTIDE SEQUENCE [LARGE SCALE GENOMIC DNA]</scope>
    <source>
        <strain evidence="1 2">HD-03</strain>
    </source>
</reference>
<accession>A0A059NW87</accession>
<dbReference type="AlphaFoldDB" id="A0A059NW87"/>
<proteinExistence type="predicted"/>
<dbReference type="RefSeq" id="WP_269319987.1">
    <property type="nucleotide sequence ID" value="NZ_CCDI010000001.1"/>
</dbReference>
<gene>
    <name evidence="1" type="ORF">BN983_00808</name>
</gene>